<feature type="domain" description="N-terminal Ras-GEF" evidence="5">
    <location>
        <begin position="474"/>
        <end position="600"/>
    </location>
</feature>
<feature type="compositionally biased region" description="Low complexity" evidence="3">
    <location>
        <begin position="339"/>
        <end position="349"/>
    </location>
</feature>
<dbReference type="Proteomes" id="UP001150925">
    <property type="component" value="Unassembled WGS sequence"/>
</dbReference>
<feature type="compositionally biased region" description="Polar residues" evidence="3">
    <location>
        <begin position="364"/>
        <end position="373"/>
    </location>
</feature>
<feature type="region of interest" description="Disordered" evidence="3">
    <location>
        <begin position="858"/>
        <end position="880"/>
    </location>
</feature>
<accession>A0A9W8AWI4</accession>
<dbReference type="InterPro" id="IPR008937">
    <property type="entry name" value="Ras-like_GEF"/>
</dbReference>
<evidence type="ECO:0000256" key="2">
    <source>
        <dbReference type="PROSITE-ProRule" id="PRU00168"/>
    </source>
</evidence>
<dbReference type="Gene3D" id="1.20.870.10">
    <property type="entry name" value="Son of sevenless (SoS) protein Chain: S domain 1"/>
    <property type="match status" value="1"/>
</dbReference>
<sequence>MPTSTSSRFSTQRYKIAVVGLGDLAGSSIVGDLVDTFVEQGTLCQKPCRVILDYVTQERYSLISDLGSEVYPIHLHYVKELASTPTTTSCKPTSQPVMDWLTKQHVAEGVIFFSHLSHWSSVHRIFETLQIVGNRRIPFVLVNLQPQQGDRSILGTESPQERETTPERTNGPPPCASSVLSAMSSFFDGDYAGLMYSVGSSGECYVPHAEICTVFSNLIQSMKKPDIVLHTSEVLHSPTTPIHSDGHIVQPGDDGWLPTPNVSHFTLPTLSGNDRSFAVEDTRVCLEGRSSQQTLPSCTVPLRNVANHQTTNPRNSVSPSPTSEKFSFASGCQYPISPRPSTTLSRSTSCFSLKDSDHQGEPHGTTQRISNQGPLPAIDDTTASKRISSFYPTSIPAPATVGDLSVQFPLAFVTQPTDDCPMTEYRAWVEIYAQECTEIPSSRPTAAENVNTEGSGNTDLISPYLRPFVMRTKIASRSSLVTVPALVDRLVGPGIYRDVRFANIFLMVYLRFMSARRLLYELLVRFLEGLHGDKTTLPTRLRVCYVLTLWVTGYWHDFVTAPPLGMAQTVLPRGLLSVLHTFVAECTKVSALKLACRKLNEVLYSHEPSLRGQSSTSLADIVTLLDQDLEAYGSVASFATSATARGSGTASSDSLLHRRHIVSRRSSITDSGSVGSFSQSTDTDRVSPRTLALDDSMPPPAASISVVVSSRASGDSRVPLATSSAERMDSTLASPESPPPLFHAGMPEMLDRQPHTNANEKLLSNVPSAKNSTTSLAARRGQPSANLQVQLPSPTLDMLHSPLPSTPLSPMNTNITHHPATAPIRRESTCADETSAPPSPLILDAGLDRAKSCYKPGEERTARGESQFDTATEPLKVPTTSGSIADWSARIFQFKKPSRRQPKTHEVNRVPSTPSSIVDFFTKLSRKSSHPVDTPYDSYQVSSPHSTSTTVDSLKENAPGTKTDLGVNRSRRITVSRRIRKYSTYIARPSFTVFSGVDDNHPQTPSTLETNPHGDSAMEEAIQRKLQVLCNFPPNEFVQIDCKCVAQQLTIIEHQLFLDIHPRHLLHYLWRPKQRTADQWVRSLPSIQDDQENDVLQSPTQRSRQEEYLSLGPLFDHFNYVAAWVASKVLCHTDLTLRAKSFMYFIDVADQLLSLGNFNTLMAVLAGLNSNPIYRLYRTRAVVQTQRPDYWDRWQHLNEVVSSKRSYRAYRKLLQESALPCIPYLGCWLKDLIFVDEAFTETRGVPSQATSTPSGDGKDHSSLSTKSLYWRKFEVIGDMVLLFRKLQSEAAHSEFPWQESDYIIQMLLSQSCFDEEEAYHRSLRLEPRRPSNDVTT</sequence>
<dbReference type="InterPro" id="IPR023578">
    <property type="entry name" value="Ras_GEF_dom_sf"/>
</dbReference>
<dbReference type="GO" id="GO:0005085">
    <property type="term" value="F:guanyl-nucleotide exchange factor activity"/>
    <property type="evidence" value="ECO:0007669"/>
    <property type="project" value="UniProtKB-KW"/>
</dbReference>
<organism evidence="6 7">
    <name type="scientific">Dispira parvispora</name>
    <dbReference type="NCBI Taxonomy" id="1520584"/>
    <lineage>
        <taxon>Eukaryota</taxon>
        <taxon>Fungi</taxon>
        <taxon>Fungi incertae sedis</taxon>
        <taxon>Zoopagomycota</taxon>
        <taxon>Kickxellomycotina</taxon>
        <taxon>Dimargaritomycetes</taxon>
        <taxon>Dimargaritales</taxon>
        <taxon>Dimargaritaceae</taxon>
        <taxon>Dispira</taxon>
    </lineage>
</organism>
<dbReference type="PROSITE" id="PS50212">
    <property type="entry name" value="RASGEF_NTER"/>
    <property type="match status" value="1"/>
</dbReference>
<dbReference type="InterPro" id="IPR000651">
    <property type="entry name" value="Ras-like_Gua-exchang_fac_N"/>
</dbReference>
<evidence type="ECO:0000313" key="7">
    <source>
        <dbReference type="Proteomes" id="UP001150925"/>
    </source>
</evidence>
<feature type="region of interest" description="Disordered" evidence="3">
    <location>
        <begin position="337"/>
        <end position="380"/>
    </location>
</feature>
<comment type="caution">
    <text evidence="6">The sequence shown here is derived from an EMBL/GenBank/DDBJ whole genome shotgun (WGS) entry which is preliminary data.</text>
</comment>
<dbReference type="CDD" id="cd06224">
    <property type="entry name" value="REM"/>
    <property type="match status" value="1"/>
</dbReference>
<evidence type="ECO:0008006" key="8">
    <source>
        <dbReference type="Google" id="ProtNLM"/>
    </source>
</evidence>
<feature type="compositionally biased region" description="Low complexity" evidence="3">
    <location>
        <begin position="702"/>
        <end position="713"/>
    </location>
</feature>
<evidence type="ECO:0000256" key="3">
    <source>
        <dbReference type="SAM" id="MobiDB-lite"/>
    </source>
</evidence>
<keyword evidence="7" id="KW-1185">Reference proteome</keyword>
<dbReference type="GO" id="GO:0007265">
    <property type="term" value="P:Ras protein signal transduction"/>
    <property type="evidence" value="ECO:0007669"/>
    <property type="project" value="TreeGrafter"/>
</dbReference>
<evidence type="ECO:0000259" key="4">
    <source>
        <dbReference type="PROSITE" id="PS50009"/>
    </source>
</evidence>
<feature type="region of interest" description="Disordered" evidence="3">
    <location>
        <begin position="666"/>
        <end position="735"/>
    </location>
</feature>
<dbReference type="OrthoDB" id="546434at2759"/>
<protein>
    <recommendedName>
        <fullName evidence="8">Ras-GEF domain-containing protein</fullName>
    </recommendedName>
</protein>
<dbReference type="SUPFAM" id="SSF48366">
    <property type="entry name" value="Ras GEF"/>
    <property type="match status" value="1"/>
</dbReference>
<evidence type="ECO:0000313" key="6">
    <source>
        <dbReference type="EMBL" id="KAJ1967131.1"/>
    </source>
</evidence>
<dbReference type="EMBL" id="JANBPY010000389">
    <property type="protein sequence ID" value="KAJ1967131.1"/>
    <property type="molecule type" value="Genomic_DNA"/>
</dbReference>
<dbReference type="SMART" id="SM00147">
    <property type="entry name" value="RasGEF"/>
    <property type="match status" value="1"/>
</dbReference>
<dbReference type="Pfam" id="PF00618">
    <property type="entry name" value="RasGEF_N"/>
    <property type="match status" value="1"/>
</dbReference>
<dbReference type="Pfam" id="PF00617">
    <property type="entry name" value="RasGEF"/>
    <property type="match status" value="1"/>
</dbReference>
<feature type="region of interest" description="Disordered" evidence="3">
    <location>
        <begin position="305"/>
        <end position="324"/>
    </location>
</feature>
<dbReference type="PROSITE" id="PS50009">
    <property type="entry name" value="RASGEF_CAT"/>
    <property type="match status" value="1"/>
</dbReference>
<feature type="compositionally biased region" description="Polar residues" evidence="3">
    <location>
        <begin position="306"/>
        <end position="324"/>
    </location>
</feature>
<dbReference type="PANTHER" id="PTHR23113:SF348">
    <property type="entry name" value="GUANYL-NUCLEOTIDE EXCHANGE FACTOR RASGEF, PUTATIVE (AFU_ORTHOLOGUE AFUA_1G04700)-RELATED"/>
    <property type="match status" value="1"/>
</dbReference>
<dbReference type="InterPro" id="IPR001895">
    <property type="entry name" value="RASGEF_cat_dom"/>
</dbReference>
<dbReference type="PANTHER" id="PTHR23113">
    <property type="entry name" value="GUANINE NUCLEOTIDE EXCHANGE FACTOR"/>
    <property type="match status" value="1"/>
</dbReference>
<reference evidence="6" key="1">
    <citation type="submission" date="2022-07" db="EMBL/GenBank/DDBJ databases">
        <title>Phylogenomic reconstructions and comparative analyses of Kickxellomycotina fungi.</title>
        <authorList>
            <person name="Reynolds N.K."/>
            <person name="Stajich J.E."/>
            <person name="Barry K."/>
            <person name="Grigoriev I.V."/>
            <person name="Crous P."/>
            <person name="Smith M.E."/>
        </authorList>
    </citation>
    <scope>NUCLEOTIDE SEQUENCE</scope>
    <source>
        <strain evidence="6">RSA 1196</strain>
    </source>
</reference>
<dbReference type="GO" id="GO:0005886">
    <property type="term" value="C:plasma membrane"/>
    <property type="evidence" value="ECO:0007669"/>
    <property type="project" value="TreeGrafter"/>
</dbReference>
<feature type="compositionally biased region" description="Polar residues" evidence="3">
    <location>
        <begin position="669"/>
        <end position="681"/>
    </location>
</feature>
<proteinExistence type="predicted"/>
<feature type="region of interest" description="Disordered" evidence="3">
    <location>
        <begin position="927"/>
        <end position="965"/>
    </location>
</feature>
<name>A0A9W8AWI4_9FUNG</name>
<dbReference type="InterPro" id="IPR036964">
    <property type="entry name" value="RASGEF_cat_dom_sf"/>
</dbReference>
<feature type="compositionally biased region" description="Polar residues" evidence="3">
    <location>
        <begin position="937"/>
        <end position="952"/>
    </location>
</feature>
<evidence type="ECO:0000256" key="1">
    <source>
        <dbReference type="ARBA" id="ARBA00022658"/>
    </source>
</evidence>
<keyword evidence="1 2" id="KW-0344">Guanine-nucleotide releasing factor</keyword>
<evidence type="ECO:0000259" key="5">
    <source>
        <dbReference type="PROSITE" id="PS50212"/>
    </source>
</evidence>
<feature type="domain" description="Ras-GEF" evidence="4">
    <location>
        <begin position="1041"/>
        <end position="1328"/>
    </location>
</feature>
<dbReference type="Gene3D" id="1.10.840.10">
    <property type="entry name" value="Ras guanine-nucleotide exchange factors catalytic domain"/>
    <property type="match status" value="1"/>
</dbReference>
<feature type="region of interest" description="Disordered" evidence="3">
    <location>
        <begin position="150"/>
        <end position="175"/>
    </location>
</feature>
<gene>
    <name evidence="6" type="ORF">IWQ62_002045</name>
</gene>